<dbReference type="InterPro" id="IPR011701">
    <property type="entry name" value="MFS"/>
</dbReference>
<evidence type="ECO:0000256" key="2">
    <source>
        <dbReference type="ARBA" id="ARBA00022448"/>
    </source>
</evidence>
<keyword evidence="3" id="KW-1003">Cell membrane</keyword>
<sequence>MEEKLSLNKDSNKNECINHGKLALLALAISAFGIGTTEFVIVGLLSTVAKDLKITITLAGLLVSGYALGVAFGAPIITAATSKMSRKTLLISLMVVFIAGNTIAALSPSFGLLLISRILTAFSHGVFFSIGSTIAADLVPEDKRASAIAIMFTGLTVATITGVPLGTYIGQLFGWRATFLGVAILGVIALICTSILVPNKLKEAAQVSISDQIKLITNKRLILAFSITALGYGGTFVTFTFLSPILEKLTGYSPNGVSVILLLYGIAIAIGNTIGGKAADKNPLKALFWMFLIQAIILFTLTFTAQLKVLGTITVIIMGLFAFMNVPGLQVYVVQLSERYVPSGVNVASAINIAAFNLGIAIGAFVGGIVVDSLGLANTPWVGAIMVLGAVLLTAISRYLDSKDKL</sequence>
<dbReference type="PROSITE" id="PS50850">
    <property type="entry name" value="MFS"/>
    <property type="match status" value="1"/>
</dbReference>
<feature type="transmembrane region" description="Helical" evidence="7">
    <location>
        <begin position="21"/>
        <end position="48"/>
    </location>
</feature>
<dbReference type="SUPFAM" id="SSF103473">
    <property type="entry name" value="MFS general substrate transporter"/>
    <property type="match status" value="1"/>
</dbReference>
<feature type="transmembrane region" description="Helical" evidence="7">
    <location>
        <begin position="221"/>
        <end position="246"/>
    </location>
</feature>
<keyword evidence="2" id="KW-0813">Transport</keyword>
<keyword evidence="5 7" id="KW-1133">Transmembrane helix</keyword>
<gene>
    <name evidence="9" type="ORF">CSC2_36160</name>
</gene>
<feature type="domain" description="Major facilitator superfamily (MFS) profile" evidence="8">
    <location>
        <begin position="23"/>
        <end position="401"/>
    </location>
</feature>
<dbReference type="EMBL" id="BMBA01000004">
    <property type="protein sequence ID" value="GFZ33090.1"/>
    <property type="molecule type" value="Genomic_DNA"/>
</dbReference>
<dbReference type="InterPro" id="IPR036259">
    <property type="entry name" value="MFS_trans_sf"/>
</dbReference>
<evidence type="ECO:0000256" key="4">
    <source>
        <dbReference type="ARBA" id="ARBA00022692"/>
    </source>
</evidence>
<evidence type="ECO:0000313" key="10">
    <source>
        <dbReference type="Proteomes" id="UP000663802"/>
    </source>
</evidence>
<organism evidence="9 10">
    <name type="scientific">Clostridium zeae</name>
    <dbReference type="NCBI Taxonomy" id="2759022"/>
    <lineage>
        <taxon>Bacteria</taxon>
        <taxon>Bacillati</taxon>
        <taxon>Bacillota</taxon>
        <taxon>Clostridia</taxon>
        <taxon>Eubacteriales</taxon>
        <taxon>Clostridiaceae</taxon>
        <taxon>Clostridium</taxon>
    </lineage>
</organism>
<feature type="transmembrane region" description="Helical" evidence="7">
    <location>
        <begin position="89"/>
        <end position="115"/>
    </location>
</feature>
<dbReference type="Pfam" id="PF07690">
    <property type="entry name" value="MFS_1"/>
    <property type="match status" value="1"/>
</dbReference>
<evidence type="ECO:0000313" key="9">
    <source>
        <dbReference type="EMBL" id="GFZ33090.1"/>
    </source>
</evidence>
<keyword evidence="4 7" id="KW-0812">Transmembrane</keyword>
<feature type="transmembrane region" description="Helical" evidence="7">
    <location>
        <begin position="121"/>
        <end position="140"/>
    </location>
</feature>
<feature type="transmembrane region" description="Helical" evidence="7">
    <location>
        <begin position="313"/>
        <end position="333"/>
    </location>
</feature>
<feature type="transmembrane region" description="Helical" evidence="7">
    <location>
        <begin position="286"/>
        <end position="307"/>
    </location>
</feature>
<feature type="transmembrane region" description="Helical" evidence="7">
    <location>
        <begin position="345"/>
        <end position="369"/>
    </location>
</feature>
<protein>
    <submittedName>
        <fullName evidence="9">Chloramphenicol resistance protein</fullName>
    </submittedName>
</protein>
<evidence type="ECO:0000256" key="7">
    <source>
        <dbReference type="SAM" id="Phobius"/>
    </source>
</evidence>
<dbReference type="CDD" id="cd17324">
    <property type="entry name" value="MFS_NepI_like"/>
    <property type="match status" value="1"/>
</dbReference>
<comment type="caution">
    <text evidence="9">The sequence shown here is derived from an EMBL/GenBank/DDBJ whole genome shotgun (WGS) entry which is preliminary data.</text>
</comment>
<feature type="transmembrane region" description="Helical" evidence="7">
    <location>
        <begin position="175"/>
        <end position="197"/>
    </location>
</feature>
<dbReference type="Proteomes" id="UP000663802">
    <property type="component" value="Unassembled WGS sequence"/>
</dbReference>
<feature type="transmembrane region" description="Helical" evidence="7">
    <location>
        <begin position="147"/>
        <end position="169"/>
    </location>
</feature>
<evidence type="ECO:0000256" key="5">
    <source>
        <dbReference type="ARBA" id="ARBA00022989"/>
    </source>
</evidence>
<dbReference type="PANTHER" id="PTHR43124:SF8">
    <property type="entry name" value="INNER MEMBRANE TRANSPORT PROTEIN YDHP"/>
    <property type="match status" value="1"/>
</dbReference>
<reference evidence="9 10" key="1">
    <citation type="journal article" date="2021" name="Int. J. Syst. Evol. Microbiol.">
        <title>Clostridium zeae sp. nov., isolated from corn silage.</title>
        <authorList>
            <person name="Kobayashi H."/>
            <person name="Tanizawa Y."/>
            <person name="Yagura M."/>
            <person name="Sakamoto M."/>
            <person name="Ohkuma M."/>
            <person name="Tohno M."/>
        </authorList>
    </citation>
    <scope>NUCLEOTIDE SEQUENCE [LARGE SCALE GENOMIC DNA]</scope>
    <source>
        <strain evidence="9 10">CSC2</strain>
    </source>
</reference>
<dbReference type="InterPro" id="IPR020846">
    <property type="entry name" value="MFS_dom"/>
</dbReference>
<feature type="transmembrane region" description="Helical" evidence="7">
    <location>
        <begin position="252"/>
        <end position="274"/>
    </location>
</feature>
<keyword evidence="10" id="KW-1185">Reference proteome</keyword>
<keyword evidence="6 7" id="KW-0472">Membrane</keyword>
<proteinExistence type="predicted"/>
<evidence type="ECO:0000259" key="8">
    <source>
        <dbReference type="PROSITE" id="PS50850"/>
    </source>
</evidence>
<comment type="subcellular location">
    <subcellularLocation>
        <location evidence="1">Cell membrane</location>
        <topology evidence="1">Multi-pass membrane protein</topology>
    </subcellularLocation>
</comment>
<dbReference type="InterPro" id="IPR050189">
    <property type="entry name" value="MFS_Efflux_Transporters"/>
</dbReference>
<evidence type="ECO:0000256" key="3">
    <source>
        <dbReference type="ARBA" id="ARBA00022475"/>
    </source>
</evidence>
<evidence type="ECO:0000256" key="6">
    <source>
        <dbReference type="ARBA" id="ARBA00023136"/>
    </source>
</evidence>
<dbReference type="Gene3D" id="1.20.1250.20">
    <property type="entry name" value="MFS general substrate transporter like domains"/>
    <property type="match status" value="1"/>
</dbReference>
<feature type="transmembrane region" description="Helical" evidence="7">
    <location>
        <begin position="54"/>
        <end position="77"/>
    </location>
</feature>
<feature type="transmembrane region" description="Helical" evidence="7">
    <location>
        <begin position="381"/>
        <end position="400"/>
    </location>
</feature>
<name>A0ABQ1EET0_9CLOT</name>
<evidence type="ECO:0000256" key="1">
    <source>
        <dbReference type="ARBA" id="ARBA00004651"/>
    </source>
</evidence>
<accession>A0ABQ1EET0</accession>
<dbReference type="PANTHER" id="PTHR43124">
    <property type="entry name" value="PURINE EFFLUX PUMP PBUE"/>
    <property type="match status" value="1"/>
</dbReference>